<dbReference type="OrthoDB" id="269227at2759"/>
<sequence length="543" mass="61281">MIGHIATVVVLFSIVLAFYWQEDKDVQDMFLIKEMNKTYDYIVVGAGSAGAVIASRLSEDPNVNILLVEAGGSELESDTISVPLKTWLAQKTKYDWTYYTVPQKYSHKGMNEQTGNTPLPELFRKASEELEYKTVDKNGEDQIGFSYQQSTVRNGERCSTVKAYLRPVMNRHNLHISINTMATKILIENRKAIGLEVIKNNRKVQVYANKEVILSGGAINSPVLLMLSGVGPKDHLHNLGIPVVADLPVGNNLQDHMMFPMKYNINSSISMNTQTFQAQIPKVQYALFKTGIYSGSGLEGDLMDKIPNRDPSEPDYPDYQMILYTVAQDEGFLDYELDMNIKPEVTKLLKTRAKNNKFTHTLVGLHPKSRGTIRLQSTDPFDPPLIDPHYLENPYDIKVMIAAIRKSQQLMNTKVFKQLDGTLVRQDFSGICDKMNFDTDEYWECLIRYFTVTIYHPVSTCRMGAITDPSAVVDPELRVKGILNLRVADASVMRNEPSGNTNAPCIMIGEKAADLIRGNDTVFDFRKQIAKLKIITINWLNCR</sequence>
<dbReference type="SUPFAM" id="SSF54373">
    <property type="entry name" value="FAD-linked reductases, C-terminal domain"/>
    <property type="match status" value="1"/>
</dbReference>
<proteinExistence type="inferred from homology"/>
<dbReference type="PROSITE" id="PS00624">
    <property type="entry name" value="GMC_OXRED_2"/>
    <property type="match status" value="1"/>
</dbReference>
<dbReference type="EMBL" id="UYJE01008843">
    <property type="protein sequence ID" value="VDI67796.1"/>
    <property type="molecule type" value="Genomic_DNA"/>
</dbReference>
<accession>A0A8B6GRE1</accession>
<gene>
    <name evidence="7" type="ORF">MGAL_10B014378</name>
</gene>
<dbReference type="PANTHER" id="PTHR11552:SF147">
    <property type="entry name" value="CHOLINE DEHYDROGENASE, MITOCHONDRIAL"/>
    <property type="match status" value="1"/>
</dbReference>
<dbReference type="Proteomes" id="UP000596742">
    <property type="component" value="Unassembled WGS sequence"/>
</dbReference>
<evidence type="ECO:0000256" key="3">
    <source>
        <dbReference type="ARBA" id="ARBA00022630"/>
    </source>
</evidence>
<name>A0A8B6GRE1_MYTGA</name>
<evidence type="ECO:0000256" key="4">
    <source>
        <dbReference type="ARBA" id="ARBA00022827"/>
    </source>
</evidence>
<comment type="cofactor">
    <cofactor evidence="1">
        <name>FAD</name>
        <dbReference type="ChEBI" id="CHEBI:57692"/>
    </cofactor>
</comment>
<dbReference type="Pfam" id="PF00732">
    <property type="entry name" value="GMC_oxred_N"/>
    <property type="match status" value="1"/>
</dbReference>
<organism evidence="7 8">
    <name type="scientific">Mytilus galloprovincialis</name>
    <name type="common">Mediterranean mussel</name>
    <dbReference type="NCBI Taxonomy" id="29158"/>
    <lineage>
        <taxon>Eukaryota</taxon>
        <taxon>Metazoa</taxon>
        <taxon>Spiralia</taxon>
        <taxon>Lophotrochozoa</taxon>
        <taxon>Mollusca</taxon>
        <taxon>Bivalvia</taxon>
        <taxon>Autobranchia</taxon>
        <taxon>Pteriomorphia</taxon>
        <taxon>Mytilida</taxon>
        <taxon>Mytiloidea</taxon>
        <taxon>Mytilidae</taxon>
        <taxon>Mytilinae</taxon>
        <taxon>Mytilus</taxon>
    </lineage>
</organism>
<feature type="domain" description="Glucose-methanol-choline oxidoreductase N-terminal" evidence="6">
    <location>
        <begin position="217"/>
        <end position="231"/>
    </location>
</feature>
<dbReference type="InterPro" id="IPR007867">
    <property type="entry name" value="GMC_OxRtase_C"/>
</dbReference>
<comment type="caution">
    <text evidence="7">The sequence shown here is derived from an EMBL/GenBank/DDBJ whole genome shotgun (WGS) entry which is preliminary data.</text>
</comment>
<dbReference type="SUPFAM" id="SSF51905">
    <property type="entry name" value="FAD/NAD(P)-binding domain"/>
    <property type="match status" value="1"/>
</dbReference>
<dbReference type="GO" id="GO:0016614">
    <property type="term" value="F:oxidoreductase activity, acting on CH-OH group of donors"/>
    <property type="evidence" value="ECO:0007669"/>
    <property type="project" value="InterPro"/>
</dbReference>
<feature type="signal peptide" evidence="5">
    <location>
        <begin position="1"/>
        <end position="17"/>
    </location>
</feature>
<dbReference type="PANTHER" id="PTHR11552">
    <property type="entry name" value="GLUCOSE-METHANOL-CHOLINE GMC OXIDOREDUCTASE"/>
    <property type="match status" value="1"/>
</dbReference>
<keyword evidence="8" id="KW-1185">Reference proteome</keyword>
<dbReference type="Pfam" id="PF05199">
    <property type="entry name" value="GMC_oxred_C"/>
    <property type="match status" value="1"/>
</dbReference>
<dbReference type="InterPro" id="IPR036188">
    <property type="entry name" value="FAD/NAD-bd_sf"/>
</dbReference>
<evidence type="ECO:0000313" key="7">
    <source>
        <dbReference type="EMBL" id="VDI67796.1"/>
    </source>
</evidence>
<keyword evidence="4" id="KW-0274">FAD</keyword>
<dbReference type="GO" id="GO:0050660">
    <property type="term" value="F:flavin adenine dinucleotide binding"/>
    <property type="evidence" value="ECO:0007669"/>
    <property type="project" value="InterPro"/>
</dbReference>
<protein>
    <recommendedName>
        <fullName evidence="6">Glucose-methanol-choline oxidoreductase N-terminal domain-containing protein</fullName>
    </recommendedName>
</protein>
<keyword evidence="3" id="KW-0285">Flavoprotein</keyword>
<feature type="chain" id="PRO_5032768010" description="Glucose-methanol-choline oxidoreductase N-terminal domain-containing protein" evidence="5">
    <location>
        <begin position="18"/>
        <end position="543"/>
    </location>
</feature>
<dbReference type="PIRSF" id="PIRSF000137">
    <property type="entry name" value="Alcohol_oxidase"/>
    <property type="match status" value="1"/>
</dbReference>
<evidence type="ECO:0000256" key="2">
    <source>
        <dbReference type="ARBA" id="ARBA00010790"/>
    </source>
</evidence>
<dbReference type="Gene3D" id="3.50.50.60">
    <property type="entry name" value="FAD/NAD(P)-binding domain"/>
    <property type="match status" value="3"/>
</dbReference>
<evidence type="ECO:0000256" key="5">
    <source>
        <dbReference type="SAM" id="SignalP"/>
    </source>
</evidence>
<evidence type="ECO:0000256" key="1">
    <source>
        <dbReference type="ARBA" id="ARBA00001974"/>
    </source>
</evidence>
<dbReference type="AlphaFoldDB" id="A0A8B6GRE1"/>
<evidence type="ECO:0000313" key="8">
    <source>
        <dbReference type="Proteomes" id="UP000596742"/>
    </source>
</evidence>
<dbReference type="InterPro" id="IPR012132">
    <property type="entry name" value="GMC_OxRdtase"/>
</dbReference>
<evidence type="ECO:0000259" key="6">
    <source>
        <dbReference type="PROSITE" id="PS00624"/>
    </source>
</evidence>
<comment type="similarity">
    <text evidence="2">Belongs to the GMC oxidoreductase family.</text>
</comment>
<keyword evidence="5" id="KW-0732">Signal</keyword>
<reference evidence="7" key="1">
    <citation type="submission" date="2018-11" db="EMBL/GenBank/DDBJ databases">
        <authorList>
            <person name="Alioto T."/>
            <person name="Alioto T."/>
        </authorList>
    </citation>
    <scope>NUCLEOTIDE SEQUENCE</scope>
</reference>
<dbReference type="InterPro" id="IPR000172">
    <property type="entry name" value="GMC_OxRdtase_N"/>
</dbReference>
<dbReference type="Gene3D" id="3.30.560.10">
    <property type="entry name" value="Glucose Oxidase, domain 3"/>
    <property type="match status" value="1"/>
</dbReference>